<evidence type="ECO:0000256" key="2">
    <source>
        <dbReference type="SAM" id="MobiDB-lite"/>
    </source>
</evidence>
<dbReference type="KEGG" id="cic:CICLE_v10033781mg"/>
<sequence length="418" mass="47182">MDLWAVAAATGAGYVAKSWRNLTSKETESSSESLSLYSIDEQPEPRNLLQRKQDQTNPFWRLAGKHDRDGFLLHEEDFSGVTISNNSQRQGENNENLNLLSVTSFSQVLADNENFRVIGNGMQGKINLSDASGHIRSSYHGNENSFYNTYDLYDRMISSSFNVSEALIAALLPGFHNAKFSFFLGISVGIMSTIITNRSKVENMNALITETENLVQDLQEELEMNDLMNIKEIADEDLEVLGTKKHQSLSGTPYALYTEQELHVHNKPVGEEPDDQKEEKSEAILNSTIIFFLFPAGSCVVTDVVHGDLKLDKANDEAGSLSYPDNDVTETSTDHPDETKYAGSPQELSLRLHKVIQSRLEKRIMELETALENSQRRLHSLEMESIVSWRDYHGKVESTSQESETFIDEYYNDNDSWL</sequence>
<dbReference type="InParanoid" id="V4TD33"/>
<proteinExistence type="predicted"/>
<evidence type="ECO:0000256" key="1">
    <source>
        <dbReference type="SAM" id="Coils"/>
    </source>
</evidence>
<evidence type="ECO:0000313" key="3">
    <source>
        <dbReference type="EMBL" id="ESR51162.1"/>
    </source>
</evidence>
<name>V4TD33_CITCL</name>
<keyword evidence="4" id="KW-1185">Reference proteome</keyword>
<dbReference type="GO" id="GO:0008356">
    <property type="term" value="P:asymmetric cell division"/>
    <property type="evidence" value="ECO:0007669"/>
    <property type="project" value="InterPro"/>
</dbReference>
<reference evidence="3 4" key="1">
    <citation type="submission" date="2013-10" db="EMBL/GenBank/DDBJ databases">
        <authorList>
            <consortium name="International Citrus Genome Consortium"/>
            <person name="Jenkins J."/>
            <person name="Schmutz J."/>
            <person name="Prochnik S."/>
            <person name="Rokhsar D."/>
            <person name="Gmitter F."/>
            <person name="Ollitrault P."/>
            <person name="Machado M."/>
            <person name="Talon M."/>
            <person name="Wincker P."/>
            <person name="Jaillon O."/>
            <person name="Morgante M."/>
        </authorList>
    </citation>
    <scope>NUCLEOTIDE SEQUENCE</scope>
    <source>
        <strain evidence="4">cv. Clemenules</strain>
    </source>
</reference>
<dbReference type="OMA" id="FAVECKP"/>
<dbReference type="Proteomes" id="UP000030687">
    <property type="component" value="Unassembled WGS sequence"/>
</dbReference>
<keyword evidence="1" id="KW-0175">Coiled coil</keyword>
<dbReference type="EMBL" id="KI536726">
    <property type="protein sequence ID" value="ESR51162.1"/>
    <property type="molecule type" value="Genomic_DNA"/>
</dbReference>
<dbReference type="AlphaFoldDB" id="V4TD33"/>
<feature type="region of interest" description="Disordered" evidence="2">
    <location>
        <begin position="315"/>
        <end position="342"/>
    </location>
</feature>
<protein>
    <submittedName>
        <fullName evidence="3">Uncharacterized protein</fullName>
    </submittedName>
</protein>
<dbReference type="STRING" id="85681.V4TD33"/>
<dbReference type="PANTHER" id="PTHR33476">
    <property type="entry name" value="EMB|CAB62613.1"/>
    <property type="match status" value="1"/>
</dbReference>
<organism evidence="3 4">
    <name type="scientific">Citrus clementina</name>
    <name type="common">Clementine</name>
    <name type="synonym">Citrus deliciosa x Citrus sinensis</name>
    <dbReference type="NCBI Taxonomy" id="85681"/>
    <lineage>
        <taxon>Eukaryota</taxon>
        <taxon>Viridiplantae</taxon>
        <taxon>Streptophyta</taxon>
        <taxon>Embryophyta</taxon>
        <taxon>Tracheophyta</taxon>
        <taxon>Spermatophyta</taxon>
        <taxon>Magnoliopsida</taxon>
        <taxon>eudicotyledons</taxon>
        <taxon>Gunneridae</taxon>
        <taxon>Pentapetalae</taxon>
        <taxon>rosids</taxon>
        <taxon>malvids</taxon>
        <taxon>Sapindales</taxon>
        <taxon>Rutaceae</taxon>
        <taxon>Aurantioideae</taxon>
        <taxon>Citrus</taxon>
    </lineage>
</organism>
<evidence type="ECO:0000313" key="4">
    <source>
        <dbReference type="Proteomes" id="UP000030687"/>
    </source>
</evidence>
<feature type="coiled-coil region" evidence="1">
    <location>
        <begin position="357"/>
        <end position="384"/>
    </location>
</feature>
<dbReference type="PANTHER" id="PTHR33476:SF7">
    <property type="entry name" value="EMB|CAB62613.1"/>
    <property type="match status" value="1"/>
</dbReference>
<gene>
    <name evidence="3" type="ORF">CICLE_v10033781mg</name>
</gene>
<dbReference type="InterPro" id="IPR040348">
    <property type="entry name" value="POLAR-like"/>
</dbReference>
<accession>V4TD33</accession>
<dbReference type="Gramene" id="ESR51162">
    <property type="protein sequence ID" value="ESR51162"/>
    <property type="gene ID" value="CICLE_v10033781mg"/>
</dbReference>